<dbReference type="RefSeq" id="WP_187806022.1">
    <property type="nucleotide sequence ID" value="NZ_LZEU01000001.1"/>
</dbReference>
<protein>
    <submittedName>
        <fullName evidence="2">Adhesin</fullName>
    </submittedName>
</protein>
<keyword evidence="1" id="KW-0732">Signal</keyword>
<keyword evidence="3" id="KW-1185">Reference proteome</keyword>
<feature type="signal peptide" evidence="1">
    <location>
        <begin position="1"/>
        <end position="29"/>
    </location>
</feature>
<gene>
    <name evidence="2" type="ORF">A9179_11775</name>
</gene>
<sequence>MTTTIRSGSFQPKVLTLAIALGIAAPAQAITFNIGEIEGQFDSALSIGASWSVRGPDSDFVAVANGGRASTRTADDGRLNFKQGETFSKIFKGIHDLELKYGDSGIFVRGKYWYDFELKDEHRLLYDIDDHDRKAAAQASGAQILDAFAYHNYTIGDLPGSVRLGKQVVSWGESTFIQNSINSINPVDVAAFRRPGAEIKEGLIPVNMLYLSQTLSDSLSVEGFYQLEWDQTVIDNCGTFFSTTDTVSDGCPNGLAINGSDFDRNSPAYLVVPRLGDRDARDSGQFGAALRWFVPELNDTEFGLYAMNIHSRLPVFSTVYSPATLGGYRIEYPEDIHLYGLSFQTNIASYAVSGELSYRPNQPLQINSPDLVFASLGLPFSPVLESGHAQPSQGADIPGYTREEVSQAQVTVLRFFDQVLGASRLNLIGEVGANYIGSISEGAAGKLRYGRDPIFGLGATSNSAICSLANPEQPDECNSHGYYTKSSWGYRARASLDYTNVIAGINLSPSVAWSHDVDGEGPNFTEGSKAVSLGLNADYQNAYTASLSYTDFFGGHYNTITDRDFVALSFGVTF</sequence>
<dbReference type="EMBL" id="LZEU01000001">
    <property type="protein sequence ID" value="MBC9250958.1"/>
    <property type="molecule type" value="Genomic_DNA"/>
</dbReference>
<evidence type="ECO:0000313" key="2">
    <source>
        <dbReference type="EMBL" id="MBC9250958.1"/>
    </source>
</evidence>
<evidence type="ECO:0000313" key="3">
    <source>
        <dbReference type="Proteomes" id="UP000744555"/>
    </source>
</evidence>
<comment type="caution">
    <text evidence="2">The sequence shown here is derived from an EMBL/GenBank/DDBJ whole genome shotgun (WGS) entry which is preliminary data.</text>
</comment>
<feature type="chain" id="PRO_5046389681" evidence="1">
    <location>
        <begin position="30"/>
        <end position="574"/>
    </location>
</feature>
<evidence type="ECO:0000256" key="1">
    <source>
        <dbReference type="SAM" id="SignalP"/>
    </source>
</evidence>
<name>A0ABR7S0H5_AQUAC</name>
<proteinExistence type="predicted"/>
<dbReference type="InterPro" id="IPR010727">
    <property type="entry name" value="DUF1302"/>
</dbReference>
<dbReference type="Pfam" id="PF06980">
    <property type="entry name" value="DUF1302"/>
    <property type="match status" value="1"/>
</dbReference>
<organism evidence="2 3">
    <name type="scientific">Aquipseudomonas alcaligenes</name>
    <name type="common">Pseudomonas alcaligenes</name>
    <dbReference type="NCBI Taxonomy" id="43263"/>
    <lineage>
        <taxon>Bacteria</taxon>
        <taxon>Pseudomonadati</taxon>
        <taxon>Pseudomonadota</taxon>
        <taxon>Gammaproteobacteria</taxon>
        <taxon>Pseudomonadales</taxon>
        <taxon>Pseudomonadaceae</taxon>
        <taxon>Aquipseudomonas</taxon>
    </lineage>
</organism>
<dbReference type="Proteomes" id="UP000744555">
    <property type="component" value="Unassembled WGS sequence"/>
</dbReference>
<reference evidence="2 3" key="1">
    <citation type="submission" date="2016-06" db="EMBL/GenBank/DDBJ databases">
        <authorList>
            <person name="Ramos C."/>
            <person name="Pintado A."/>
            <person name="Crespo-Gomez J.I."/>
        </authorList>
    </citation>
    <scope>NUCLEOTIDE SEQUENCE [LARGE SCALE GENOMIC DNA]</scope>
    <source>
        <strain evidence="2 3">AVO110</strain>
    </source>
</reference>
<accession>A0ABR7S0H5</accession>